<dbReference type="InterPro" id="IPR017932">
    <property type="entry name" value="GATase_2_dom"/>
</dbReference>
<keyword evidence="6" id="KW-0028">Amino-acid biosynthesis</keyword>
<evidence type="ECO:0000259" key="21">
    <source>
        <dbReference type="PROSITE" id="PS51278"/>
    </source>
</evidence>
<evidence type="ECO:0000256" key="3">
    <source>
        <dbReference type="ARBA" id="ARBA00001974"/>
    </source>
</evidence>
<dbReference type="GO" id="GO:0019676">
    <property type="term" value="P:ammonia assimilation cycle"/>
    <property type="evidence" value="ECO:0007669"/>
    <property type="project" value="TreeGrafter"/>
</dbReference>
<evidence type="ECO:0000256" key="7">
    <source>
        <dbReference type="ARBA" id="ARBA00022630"/>
    </source>
</evidence>
<evidence type="ECO:0000256" key="10">
    <source>
        <dbReference type="ARBA" id="ARBA00022827"/>
    </source>
</evidence>
<dbReference type="SUPFAM" id="SSF51395">
    <property type="entry name" value="FMN-linked oxidoreductases"/>
    <property type="match status" value="1"/>
</dbReference>
<organism evidence="22 23">
    <name type="scientific">Alkalitalea saponilacus</name>
    <dbReference type="NCBI Taxonomy" id="889453"/>
    <lineage>
        <taxon>Bacteria</taxon>
        <taxon>Pseudomonadati</taxon>
        <taxon>Bacteroidota</taxon>
        <taxon>Bacteroidia</taxon>
        <taxon>Marinilabiliales</taxon>
        <taxon>Marinilabiliaceae</taxon>
        <taxon>Alkalitalea</taxon>
    </lineage>
</organism>
<keyword evidence="16" id="KW-0003">3Fe-4S</keyword>
<evidence type="ECO:0000256" key="4">
    <source>
        <dbReference type="ARBA" id="ARBA00009716"/>
    </source>
</evidence>
<dbReference type="FunFam" id="3.60.20.10:FF:000001">
    <property type="entry name" value="Glutamate synthase, large subunit"/>
    <property type="match status" value="1"/>
</dbReference>
<accession>A0A1T5BGT4</accession>
<dbReference type="CDD" id="cd00982">
    <property type="entry name" value="gltB_C"/>
    <property type="match status" value="1"/>
</dbReference>
<dbReference type="CDD" id="cd02808">
    <property type="entry name" value="GltS_FMN"/>
    <property type="match status" value="1"/>
</dbReference>
<evidence type="ECO:0000256" key="5">
    <source>
        <dbReference type="ARBA" id="ARBA00012079"/>
    </source>
</evidence>
<dbReference type="CDD" id="cd00713">
    <property type="entry name" value="GltS"/>
    <property type="match status" value="1"/>
</dbReference>
<keyword evidence="14" id="KW-0411">Iron-sulfur</keyword>
<dbReference type="InterPro" id="IPR050711">
    <property type="entry name" value="ET-N_metabolism_enzyme"/>
</dbReference>
<dbReference type="GO" id="GO:0004355">
    <property type="term" value="F:glutamate synthase (NADPH) activity"/>
    <property type="evidence" value="ECO:0007669"/>
    <property type="project" value="UniProtKB-EC"/>
</dbReference>
<dbReference type="EC" id="1.4.1.13" evidence="5"/>
<dbReference type="SUPFAM" id="SSF56235">
    <property type="entry name" value="N-terminal nucleophile aminohydrolases (Ntn hydrolases)"/>
    <property type="match status" value="1"/>
</dbReference>
<dbReference type="Pfam" id="PF01645">
    <property type="entry name" value="Glu_synthase"/>
    <property type="match status" value="1"/>
</dbReference>
<dbReference type="NCBIfam" id="NF008730">
    <property type="entry name" value="PRK11750.1"/>
    <property type="match status" value="1"/>
</dbReference>
<evidence type="ECO:0000256" key="1">
    <source>
        <dbReference type="ARBA" id="ARBA00001917"/>
    </source>
</evidence>
<dbReference type="InterPro" id="IPR002932">
    <property type="entry name" value="Glu_synthdom"/>
</dbReference>
<dbReference type="Pfam" id="PF01493">
    <property type="entry name" value="GXGXG"/>
    <property type="match status" value="1"/>
</dbReference>
<evidence type="ECO:0000256" key="2">
    <source>
        <dbReference type="ARBA" id="ARBA00001927"/>
    </source>
</evidence>
<protein>
    <recommendedName>
        <fullName evidence="19">Glutamate synthase [NADPH] large chain</fullName>
        <ecNumber evidence="5">1.4.1.13</ecNumber>
    </recommendedName>
    <alternativeName>
        <fullName evidence="20">Glutamate synthase subunit alpha</fullName>
    </alternativeName>
</protein>
<dbReference type="Gene3D" id="2.160.20.60">
    <property type="entry name" value="Glutamate synthase, alpha subunit, C-terminal domain"/>
    <property type="match status" value="1"/>
</dbReference>
<keyword evidence="9" id="KW-0479">Metal-binding</keyword>
<comment type="cofactor">
    <cofactor evidence="1">
        <name>FMN</name>
        <dbReference type="ChEBI" id="CHEBI:58210"/>
    </cofactor>
</comment>
<evidence type="ECO:0000256" key="16">
    <source>
        <dbReference type="ARBA" id="ARBA00023291"/>
    </source>
</evidence>
<comment type="cofactor">
    <cofactor evidence="2">
        <name>[3Fe-4S] cluster</name>
        <dbReference type="ChEBI" id="CHEBI:21137"/>
    </cofactor>
</comment>
<dbReference type="FunFam" id="3.20.20.70:FF:000031">
    <property type="entry name" value="Glutamate synthase 1 [NADH]"/>
    <property type="match status" value="1"/>
</dbReference>
<keyword evidence="15" id="KW-0314">Glutamate biosynthesis</keyword>
<evidence type="ECO:0000256" key="12">
    <source>
        <dbReference type="ARBA" id="ARBA00023002"/>
    </source>
</evidence>
<comment type="similarity">
    <text evidence="4">Belongs to the glutamate synthase family.</text>
</comment>
<dbReference type="GO" id="GO:0006537">
    <property type="term" value="P:glutamate biosynthetic process"/>
    <property type="evidence" value="ECO:0007669"/>
    <property type="project" value="UniProtKB-KW"/>
</dbReference>
<name>A0A1T5BGT4_9BACT</name>
<dbReference type="PROSITE" id="PS51278">
    <property type="entry name" value="GATASE_TYPE_2"/>
    <property type="match status" value="1"/>
</dbReference>
<evidence type="ECO:0000256" key="13">
    <source>
        <dbReference type="ARBA" id="ARBA00023004"/>
    </source>
</evidence>
<evidence type="ECO:0000256" key="19">
    <source>
        <dbReference type="ARBA" id="ARBA00072108"/>
    </source>
</evidence>
<dbReference type="PANTHER" id="PTHR11938:SF133">
    <property type="entry name" value="GLUTAMATE SYNTHASE (NADH)"/>
    <property type="match status" value="1"/>
</dbReference>
<keyword evidence="13" id="KW-0408">Iron</keyword>
<dbReference type="InterPro" id="IPR006982">
    <property type="entry name" value="Glu_synth_centr_N"/>
</dbReference>
<keyword evidence="8" id="KW-0288">FMN</keyword>
<keyword evidence="7" id="KW-0285">Flavoprotein</keyword>
<dbReference type="EMBL" id="FUYV01000002">
    <property type="protein sequence ID" value="SKB46458.1"/>
    <property type="molecule type" value="Genomic_DNA"/>
</dbReference>
<dbReference type="Gene3D" id="3.20.20.70">
    <property type="entry name" value="Aldolase class I"/>
    <property type="match status" value="2"/>
</dbReference>
<evidence type="ECO:0000256" key="17">
    <source>
        <dbReference type="ARBA" id="ARBA00037898"/>
    </source>
</evidence>
<dbReference type="InterPro" id="IPR029055">
    <property type="entry name" value="Ntn_hydrolases_N"/>
</dbReference>
<evidence type="ECO:0000256" key="6">
    <source>
        <dbReference type="ARBA" id="ARBA00022605"/>
    </source>
</evidence>
<evidence type="ECO:0000256" key="18">
    <source>
        <dbReference type="ARBA" id="ARBA00048151"/>
    </source>
</evidence>
<gene>
    <name evidence="22" type="ORF">SAMN03080601_00514</name>
</gene>
<dbReference type="Proteomes" id="UP000191055">
    <property type="component" value="Unassembled WGS sequence"/>
</dbReference>
<dbReference type="PANTHER" id="PTHR11938">
    <property type="entry name" value="FAD NADPH DEHYDROGENASE/OXIDOREDUCTASE"/>
    <property type="match status" value="1"/>
</dbReference>
<comment type="pathway">
    <text evidence="17">Amino-acid biosynthesis; L-glutamate biosynthesis via GLT pathway; L-glutamate from 2-oxoglutarate and L-glutamine (NADP(+) route): step 1/1.</text>
</comment>
<evidence type="ECO:0000256" key="14">
    <source>
        <dbReference type="ARBA" id="ARBA00023014"/>
    </source>
</evidence>
<dbReference type="Gene3D" id="3.60.20.10">
    <property type="entry name" value="Glutamine Phosphoribosylpyrophosphate, subunit 1, domain 1"/>
    <property type="match status" value="1"/>
</dbReference>
<sequence length="1523" mass="168188">MAELDFGKANNLNFDRMEMQQRLPKAQGLYDPANEHENCGIGFVANIKGVKSNEIVRRGLEVLVNMTHRGAESSDNKSGDGAGILMQVPHDLFSTFDFNLPQAGRYGTGLIFLPRNEKEQMFCVSELNRCLQEEGLDLIGYRDVPVNNKVLGEIAKSNEPVVRQVFVQGDYEQDVLERKLFLARKVTENAIRNSSLKQKEHFYIVSLSSKVFIYKGMLTPDQLGEYFLDLKHPGISSAISLVHSRFSTNTFPTWDLAQPFRMLAHNGEINTIKGNRLWMEAREGLLESDLFGDDLKKLFPVIEPHKSDSASLDNVLEFLFMTGRTLPHALTMLIPESWNDKNPIPPSLKAYYEYHSTIMEPWDGPASIVFSDGRYIGGTLDRNGLRPSRYVITKNDMIVMGSEVGVQTFPAEEIVVKGRLRPGKLLLVDTQLGIIIPDEEIKSQLSRLHPYENWLKENRISLNDIDVKQRVSSSLGNKFDTYLKAFGYNKEDFEQIIFPMANSANEPVGSMGNDTPMAALSDKPQRLFSYFRQLFAQVTNPAIDPIREGLVMALTSYIGSVSKNLLIETPAQCRSIKFASPILSNTDLGKIKDYRREEFTHVTIPMTFTADQGGEGLKKALITICKTAEKAVDDGNNYVILSDRNISSKEVAIPSLLATAAVHHHLVKSKKRMQIGLIVETGEAREVMHFALLLGYGASVINPYVSFAVIDEMVKKGVIKMDYHEARENYVKSINKGLLKVLSKMGISTLRSYHGAQIFEAVGISQEVISTYFTGTSSRIGGVGFEELAKEAILFHEKAFADDKSEGPFDSFGAYSFRKYGEKHGWNPETIGLLQWATAENDYSKFKEYSKRVDHDNQTPLFLRGFLKVKTGKSIDINEVEPVESIMKRFVTGAMSYGSISKEAHEALALAMNKIGGRSNTGEGGEDASRFKSNARSAIKQVASGRFGVTNNYLVNADELQIKIAQGAKPGEGGQLPGYKVDKVIAKLRNSTPGITLISPPPHHDIYSIEDLAQLIFDLKCTNPSAKISVKLVSETGVGTVAAGVAKAHADLITISGTEGGTGASPVSSIKHAGLPVELGLAEVQQTLVLNNLRGRVKIQTDGQLKTGLDVIKMALMGAEEYGFATAGLVVLGCIMMRKCHLNTCPAGIATQDEELRKRFIGKHKHLVNFFTFIATEVREHLAAMGVKSMDEIIGRADLLEQNKEVGNWKTSGIDLSALTYFPKEGRKYPIRQTLVQKHKVDQVLDHELIRQARPAIQNKTKVWIAHPIANTDRTVGAMLSGEVSKVYGEEGLPPSTINCTFTGSAGQSLGAFLVKGVSIRLEGDANDYLGKGLSGGEIVVVPPKGSSFKPEENIIIGNTVLYGATSGSLYVHGVAGERFAVRNSGANAVVEGVGDHCCEYMTGGRVVVIGSTGRNFAAGMSGGIAYVLDESGKLDYFCNKGLVELNPVHDYDDIKELQELLNNHLLHTNSAKAREILVNWDYYLPKFVKIIPFEYKKVLQQQKLMELEQKLKETEDAPYIRE</sequence>
<keyword evidence="23" id="KW-1185">Reference proteome</keyword>
<keyword evidence="10" id="KW-0274">FAD</keyword>
<comment type="catalytic activity">
    <reaction evidence="18">
        <text>2 L-glutamate + NADP(+) = L-glutamine + 2-oxoglutarate + NADPH + H(+)</text>
        <dbReference type="Rhea" id="RHEA:15501"/>
        <dbReference type="ChEBI" id="CHEBI:15378"/>
        <dbReference type="ChEBI" id="CHEBI:16810"/>
        <dbReference type="ChEBI" id="CHEBI:29985"/>
        <dbReference type="ChEBI" id="CHEBI:57783"/>
        <dbReference type="ChEBI" id="CHEBI:58349"/>
        <dbReference type="ChEBI" id="CHEBI:58359"/>
        <dbReference type="EC" id="1.4.1.13"/>
    </reaction>
</comment>
<evidence type="ECO:0000256" key="9">
    <source>
        <dbReference type="ARBA" id="ARBA00022723"/>
    </source>
</evidence>
<proteinExistence type="inferred from homology"/>
<reference evidence="22 23" key="1">
    <citation type="submission" date="2017-02" db="EMBL/GenBank/DDBJ databases">
        <authorList>
            <person name="Peterson S.W."/>
        </authorList>
    </citation>
    <scope>NUCLEOTIDE SEQUENCE [LARGE SCALE GENOMIC DNA]</scope>
    <source>
        <strain evidence="22 23">DSM 24412</strain>
    </source>
</reference>
<dbReference type="FunFam" id="2.160.20.60:FF:000001">
    <property type="entry name" value="Glutamate synthase, large subunit"/>
    <property type="match status" value="1"/>
</dbReference>
<dbReference type="Pfam" id="PF00310">
    <property type="entry name" value="GATase_2"/>
    <property type="match status" value="1"/>
</dbReference>
<evidence type="ECO:0000256" key="15">
    <source>
        <dbReference type="ARBA" id="ARBA00023164"/>
    </source>
</evidence>
<dbReference type="InterPro" id="IPR002489">
    <property type="entry name" value="Glu_synth_asu_C"/>
</dbReference>
<dbReference type="STRING" id="889453.SAMN03080601_00514"/>
<evidence type="ECO:0000313" key="23">
    <source>
        <dbReference type="Proteomes" id="UP000191055"/>
    </source>
</evidence>
<dbReference type="InterPro" id="IPR013785">
    <property type="entry name" value="Aldolase_TIM"/>
</dbReference>
<dbReference type="GO" id="GO:0046872">
    <property type="term" value="F:metal ion binding"/>
    <property type="evidence" value="ECO:0007669"/>
    <property type="project" value="UniProtKB-KW"/>
</dbReference>
<dbReference type="GO" id="GO:0051538">
    <property type="term" value="F:3 iron, 4 sulfur cluster binding"/>
    <property type="evidence" value="ECO:0007669"/>
    <property type="project" value="UniProtKB-KW"/>
</dbReference>
<evidence type="ECO:0000256" key="11">
    <source>
        <dbReference type="ARBA" id="ARBA00022962"/>
    </source>
</evidence>
<keyword evidence="11" id="KW-0315">Glutamine amidotransferase</keyword>
<evidence type="ECO:0000256" key="20">
    <source>
        <dbReference type="ARBA" id="ARBA00079921"/>
    </source>
</evidence>
<keyword evidence="12" id="KW-0560">Oxidoreductase</keyword>
<dbReference type="InterPro" id="IPR036485">
    <property type="entry name" value="Glu_synth_asu_C_sf"/>
</dbReference>
<dbReference type="SUPFAM" id="SSF69336">
    <property type="entry name" value="Alpha subunit of glutamate synthase, C-terminal domain"/>
    <property type="match status" value="1"/>
</dbReference>
<dbReference type="Pfam" id="PF04898">
    <property type="entry name" value="Glu_syn_central"/>
    <property type="match status" value="1"/>
</dbReference>
<feature type="domain" description="Glutamine amidotransferase type-2" evidence="21">
    <location>
        <begin position="39"/>
        <end position="431"/>
    </location>
</feature>
<evidence type="ECO:0000313" key="22">
    <source>
        <dbReference type="EMBL" id="SKB46458.1"/>
    </source>
</evidence>
<evidence type="ECO:0000256" key="8">
    <source>
        <dbReference type="ARBA" id="ARBA00022643"/>
    </source>
</evidence>
<comment type="cofactor">
    <cofactor evidence="3">
        <name>FAD</name>
        <dbReference type="ChEBI" id="CHEBI:57692"/>
    </cofactor>
</comment>